<dbReference type="AlphaFoldDB" id="A0A016WHR0"/>
<keyword evidence="1" id="KW-0472">Membrane</keyword>
<sequence>MRHALPYAVFNANLEFVAQIPCEVLHSELHLFLFAQMHYSILLFEAYSMLGSYFSVFKLLIAFGGGSLASVLPLQLHYPDLSSHMRAMSEPVTDFEYGPHMS</sequence>
<gene>
    <name evidence="2" type="primary">Acey_s0661.g1283</name>
    <name evidence="2" type="ORF">Y032_0661g1283</name>
</gene>
<evidence type="ECO:0000256" key="1">
    <source>
        <dbReference type="SAM" id="Phobius"/>
    </source>
</evidence>
<protein>
    <submittedName>
        <fullName evidence="2">Uncharacterized protein</fullName>
    </submittedName>
</protein>
<keyword evidence="1" id="KW-0812">Transmembrane</keyword>
<feature type="transmembrane region" description="Helical" evidence="1">
    <location>
        <begin position="59"/>
        <end position="78"/>
    </location>
</feature>
<keyword evidence="3" id="KW-1185">Reference proteome</keyword>
<proteinExistence type="predicted"/>
<evidence type="ECO:0000313" key="3">
    <source>
        <dbReference type="Proteomes" id="UP000024635"/>
    </source>
</evidence>
<evidence type="ECO:0000313" key="2">
    <source>
        <dbReference type="EMBL" id="EYC39359.1"/>
    </source>
</evidence>
<dbReference type="Proteomes" id="UP000024635">
    <property type="component" value="Unassembled WGS sequence"/>
</dbReference>
<dbReference type="EMBL" id="JARK01000261">
    <property type="protein sequence ID" value="EYC39359.1"/>
    <property type="molecule type" value="Genomic_DNA"/>
</dbReference>
<accession>A0A016WHR0</accession>
<comment type="caution">
    <text evidence="2">The sequence shown here is derived from an EMBL/GenBank/DDBJ whole genome shotgun (WGS) entry which is preliminary data.</text>
</comment>
<keyword evidence="1" id="KW-1133">Transmembrane helix</keyword>
<reference evidence="3" key="1">
    <citation type="journal article" date="2015" name="Nat. Genet.">
        <title>The genome and transcriptome of the zoonotic hookworm Ancylostoma ceylanicum identify infection-specific gene families.</title>
        <authorList>
            <person name="Schwarz E.M."/>
            <person name="Hu Y."/>
            <person name="Antoshechkin I."/>
            <person name="Miller M.M."/>
            <person name="Sternberg P.W."/>
            <person name="Aroian R.V."/>
        </authorList>
    </citation>
    <scope>NUCLEOTIDE SEQUENCE</scope>
    <source>
        <strain evidence="3">HY135</strain>
    </source>
</reference>
<name>A0A016WHR0_9BILA</name>
<organism evidence="2 3">
    <name type="scientific">Ancylostoma ceylanicum</name>
    <dbReference type="NCBI Taxonomy" id="53326"/>
    <lineage>
        <taxon>Eukaryota</taxon>
        <taxon>Metazoa</taxon>
        <taxon>Ecdysozoa</taxon>
        <taxon>Nematoda</taxon>
        <taxon>Chromadorea</taxon>
        <taxon>Rhabditida</taxon>
        <taxon>Rhabditina</taxon>
        <taxon>Rhabditomorpha</taxon>
        <taxon>Strongyloidea</taxon>
        <taxon>Ancylostomatidae</taxon>
        <taxon>Ancylostomatinae</taxon>
        <taxon>Ancylostoma</taxon>
    </lineage>
</organism>